<sequence>MLNTSTISDLQSAIGYTAFAVGFLQIAFTIAFIVFVEHKVFASDVFSKFNIVLCVGGLSIAFTNLLNALAVVNPSLAVPVIALEGVTEMSYVWFTWMRSSTIVKKTLPLTICNLMSWNVYLIGPVICSIQVLAMLVIHILQDFTANHPPRIFYTIVKVCVGGIGTTVDSALVFAFFQFLRKNLGVNEQDATVDERLVITAKIGLLSCALLCGTLGLALISLILYPDPLNQLFMALAYANGVLIFSVLIWLKVQLHLSKKNNSDSITSQGVQVRSHKSNVSTTTQKIQSGKPSTTAR</sequence>
<organism evidence="3 4">
    <name type="scientific">Rhizoclosmatium globosum</name>
    <dbReference type="NCBI Taxonomy" id="329046"/>
    <lineage>
        <taxon>Eukaryota</taxon>
        <taxon>Fungi</taxon>
        <taxon>Fungi incertae sedis</taxon>
        <taxon>Chytridiomycota</taxon>
        <taxon>Chytridiomycota incertae sedis</taxon>
        <taxon>Chytridiomycetes</taxon>
        <taxon>Chytridiales</taxon>
        <taxon>Chytriomycetaceae</taxon>
        <taxon>Rhizoclosmatium</taxon>
    </lineage>
</organism>
<accession>A0A1Y2CMS8</accession>
<proteinExistence type="predicted"/>
<reference evidence="3 4" key="1">
    <citation type="submission" date="2016-07" db="EMBL/GenBank/DDBJ databases">
        <title>Pervasive Adenine N6-methylation of Active Genes in Fungi.</title>
        <authorList>
            <consortium name="DOE Joint Genome Institute"/>
            <person name="Mondo S.J."/>
            <person name="Dannebaum R.O."/>
            <person name="Kuo R.C."/>
            <person name="Labutti K."/>
            <person name="Haridas S."/>
            <person name="Kuo A."/>
            <person name="Salamov A."/>
            <person name="Ahrendt S.R."/>
            <person name="Lipzen A."/>
            <person name="Sullivan W."/>
            <person name="Andreopoulos W.B."/>
            <person name="Clum A."/>
            <person name="Lindquist E."/>
            <person name="Daum C."/>
            <person name="Ramamoorthy G.K."/>
            <person name="Gryganskyi A."/>
            <person name="Culley D."/>
            <person name="Magnuson J.K."/>
            <person name="James T.Y."/>
            <person name="O'Malley M.A."/>
            <person name="Stajich J.E."/>
            <person name="Spatafora J.W."/>
            <person name="Visel A."/>
            <person name="Grigoriev I.V."/>
        </authorList>
    </citation>
    <scope>NUCLEOTIDE SEQUENCE [LARGE SCALE GENOMIC DNA]</scope>
    <source>
        <strain evidence="3 4">JEL800</strain>
    </source>
</reference>
<feature type="transmembrane region" description="Helical" evidence="2">
    <location>
        <begin position="117"/>
        <end position="139"/>
    </location>
</feature>
<evidence type="ECO:0000256" key="2">
    <source>
        <dbReference type="SAM" id="Phobius"/>
    </source>
</evidence>
<keyword evidence="2" id="KW-0812">Transmembrane</keyword>
<dbReference type="EMBL" id="MCGO01000012">
    <property type="protein sequence ID" value="ORY48312.1"/>
    <property type="molecule type" value="Genomic_DNA"/>
</dbReference>
<name>A0A1Y2CMS8_9FUNG</name>
<keyword evidence="2" id="KW-0472">Membrane</keyword>
<keyword evidence="2" id="KW-1133">Transmembrane helix</keyword>
<feature type="compositionally biased region" description="Polar residues" evidence="1">
    <location>
        <begin position="262"/>
        <end position="296"/>
    </location>
</feature>
<feature type="transmembrane region" description="Helical" evidence="2">
    <location>
        <begin position="76"/>
        <end position="96"/>
    </location>
</feature>
<comment type="caution">
    <text evidence="3">The sequence shown here is derived from an EMBL/GenBank/DDBJ whole genome shotgun (WGS) entry which is preliminary data.</text>
</comment>
<evidence type="ECO:0000256" key="1">
    <source>
        <dbReference type="SAM" id="MobiDB-lite"/>
    </source>
</evidence>
<feature type="region of interest" description="Disordered" evidence="1">
    <location>
        <begin position="261"/>
        <end position="296"/>
    </location>
</feature>
<dbReference type="AlphaFoldDB" id="A0A1Y2CMS8"/>
<protein>
    <submittedName>
        <fullName evidence="3">Uncharacterized protein</fullName>
    </submittedName>
</protein>
<feature type="transmembrane region" description="Helical" evidence="2">
    <location>
        <begin position="13"/>
        <end position="37"/>
    </location>
</feature>
<feature type="transmembrane region" description="Helical" evidence="2">
    <location>
        <begin position="230"/>
        <end position="250"/>
    </location>
</feature>
<feature type="transmembrane region" description="Helical" evidence="2">
    <location>
        <begin position="151"/>
        <end position="176"/>
    </location>
</feature>
<evidence type="ECO:0000313" key="4">
    <source>
        <dbReference type="Proteomes" id="UP000193642"/>
    </source>
</evidence>
<feature type="transmembrane region" description="Helical" evidence="2">
    <location>
        <begin position="202"/>
        <end position="224"/>
    </location>
</feature>
<keyword evidence="4" id="KW-1185">Reference proteome</keyword>
<dbReference type="Proteomes" id="UP000193642">
    <property type="component" value="Unassembled WGS sequence"/>
</dbReference>
<evidence type="ECO:0000313" key="3">
    <source>
        <dbReference type="EMBL" id="ORY48312.1"/>
    </source>
</evidence>
<feature type="transmembrane region" description="Helical" evidence="2">
    <location>
        <begin position="49"/>
        <end position="70"/>
    </location>
</feature>
<gene>
    <name evidence="3" type="ORF">BCR33DRAFT_848320</name>
</gene>